<dbReference type="Proteomes" id="UP000181969">
    <property type="component" value="Unassembled WGS sequence"/>
</dbReference>
<name>A0A1I4J4G2_9LACT</name>
<keyword evidence="1" id="KW-0812">Transmembrane</keyword>
<dbReference type="RefSeq" id="WP_061415178.1">
    <property type="nucleotide sequence ID" value="NZ_FOTJ01000031.1"/>
</dbReference>
<keyword evidence="1" id="KW-0472">Membrane</keyword>
<feature type="transmembrane region" description="Helical" evidence="1">
    <location>
        <begin position="69"/>
        <end position="87"/>
    </location>
</feature>
<reference evidence="2 3" key="1">
    <citation type="submission" date="2016-10" db="EMBL/GenBank/DDBJ databases">
        <authorList>
            <person name="de Groot N.N."/>
        </authorList>
    </citation>
    <scope>NUCLEOTIDE SEQUENCE [LARGE SCALE GENOMIC DNA]</scope>
    <source>
        <strain evidence="2 3">M79</strain>
    </source>
</reference>
<evidence type="ECO:0000313" key="3">
    <source>
        <dbReference type="Proteomes" id="UP000181969"/>
    </source>
</evidence>
<accession>A0A1I4J4G2</accession>
<gene>
    <name evidence="2" type="ORF">SAMN05216438_1312</name>
</gene>
<keyword evidence="1" id="KW-1133">Transmembrane helix</keyword>
<dbReference type="AlphaFoldDB" id="A0A1I4J4G2"/>
<sequence>MSETSKDNLKDFLKTYSEEDIEKIRENKIQLVTVEEFQSVYRMQEKQRELIKLEREEDSGKRETSILDILQIIVLGVLSILCVMYLLKDYIHLHLIH</sequence>
<evidence type="ECO:0000313" key="2">
    <source>
        <dbReference type="EMBL" id="SFL61502.1"/>
    </source>
</evidence>
<proteinExistence type="predicted"/>
<dbReference type="OrthoDB" id="2345394at2"/>
<organism evidence="2 3">
    <name type="scientific">Lactococcus garvieae</name>
    <dbReference type="NCBI Taxonomy" id="1363"/>
    <lineage>
        <taxon>Bacteria</taxon>
        <taxon>Bacillati</taxon>
        <taxon>Bacillota</taxon>
        <taxon>Bacilli</taxon>
        <taxon>Lactobacillales</taxon>
        <taxon>Streptococcaceae</taxon>
        <taxon>Lactococcus</taxon>
    </lineage>
</organism>
<evidence type="ECO:0000256" key="1">
    <source>
        <dbReference type="SAM" id="Phobius"/>
    </source>
</evidence>
<protein>
    <submittedName>
        <fullName evidence="2">Uncharacterized protein</fullName>
    </submittedName>
</protein>
<dbReference type="EMBL" id="FOTJ01000031">
    <property type="protein sequence ID" value="SFL61502.1"/>
    <property type="molecule type" value="Genomic_DNA"/>
</dbReference>